<evidence type="ECO:0000259" key="7">
    <source>
        <dbReference type="Pfam" id="PF00520"/>
    </source>
</evidence>
<sequence>SLLPIPPPPASAAAAGRASRMGGGGDVSSTLAELRGELRCVGSRLARVEALQRQWGDPLSECGALRRGLRAELLQEGLAARDHPYAAAGATVARGAPGGHVAHVAATGDAGAGGRLPMLTARAPPRKSADPSLLAAAEAQVGGGWPALAAERGGSCGLHSEAELRARSLVGAPAPALPWSGPLPLDGAWAQADGKARLAGASGCVDGKLSPSLCSAHSFSVDAKPERAESKQRASKRSVTGNKLMAMLGHRGMSYRSSVVSSEEPTSGWMRKMLWRLRHYDGGAVNVVMAAVIFSSSINVGLEIECEMEGAERCTDITKILEHVFCVIFVLELAIRCLVEGPAACRTAWFQFDTVLISVSALSVWVLQPIVAANYDSNESAAWADAISQVTMLRTLRILRLLRVLRPLEQFHELWKLATGLLSSLRTVLAALTMILMTLYVFACFGMELVNYSASQGDDSAAVAVMQEHFSSVYVTMLTLIQFATGDGIADVYWPLVMKAWYLSFYFMAIWLIVTVVLMNLGPVAHRRDRGQRHRAGRPRSGAAPAHAPAQGAGVQALHKEHLRRAGLVQGWQPQRKRDQARDAGRPRGAAAREKRAVQEHAAGAQGRSGVGPVHGPVRVPRHGQIRHHRLAGVLRGGLLSGPAVHSH</sequence>
<keyword evidence="9" id="KW-1185">Reference proteome</keyword>
<feature type="domain" description="Ion transport" evidence="7">
    <location>
        <begin position="286"/>
        <end position="521"/>
    </location>
</feature>
<feature type="region of interest" description="Disordered" evidence="5">
    <location>
        <begin position="1"/>
        <end position="27"/>
    </location>
</feature>
<feature type="region of interest" description="Disordered" evidence="5">
    <location>
        <begin position="528"/>
        <end position="626"/>
    </location>
</feature>
<proteinExistence type="predicted"/>
<comment type="subcellular location">
    <subcellularLocation>
        <location evidence="1">Membrane</location>
        <topology evidence="1">Multi-pass membrane protein</topology>
    </subcellularLocation>
</comment>
<evidence type="ECO:0000256" key="3">
    <source>
        <dbReference type="ARBA" id="ARBA00022989"/>
    </source>
</evidence>
<dbReference type="PANTHER" id="PTHR10037">
    <property type="entry name" value="VOLTAGE-GATED CATION CHANNEL CALCIUM AND SODIUM"/>
    <property type="match status" value="1"/>
</dbReference>
<dbReference type="Proteomes" id="UP001189429">
    <property type="component" value="Unassembled WGS sequence"/>
</dbReference>
<dbReference type="InterPro" id="IPR005821">
    <property type="entry name" value="Ion_trans_dom"/>
</dbReference>
<evidence type="ECO:0000256" key="6">
    <source>
        <dbReference type="SAM" id="Phobius"/>
    </source>
</evidence>
<feature type="compositionally biased region" description="Low complexity" evidence="5">
    <location>
        <begin position="11"/>
        <end position="20"/>
    </location>
</feature>
<feature type="compositionally biased region" description="Basic residues" evidence="5">
    <location>
        <begin position="528"/>
        <end position="538"/>
    </location>
</feature>
<organism evidence="8 9">
    <name type="scientific">Prorocentrum cordatum</name>
    <dbReference type="NCBI Taxonomy" id="2364126"/>
    <lineage>
        <taxon>Eukaryota</taxon>
        <taxon>Sar</taxon>
        <taxon>Alveolata</taxon>
        <taxon>Dinophyceae</taxon>
        <taxon>Prorocentrales</taxon>
        <taxon>Prorocentraceae</taxon>
        <taxon>Prorocentrum</taxon>
    </lineage>
</organism>
<evidence type="ECO:0000313" key="8">
    <source>
        <dbReference type="EMBL" id="CAK0906051.1"/>
    </source>
</evidence>
<evidence type="ECO:0000256" key="4">
    <source>
        <dbReference type="ARBA" id="ARBA00023136"/>
    </source>
</evidence>
<feature type="compositionally biased region" description="Low complexity" evidence="5">
    <location>
        <begin position="539"/>
        <end position="557"/>
    </location>
</feature>
<evidence type="ECO:0000256" key="1">
    <source>
        <dbReference type="ARBA" id="ARBA00004141"/>
    </source>
</evidence>
<comment type="caution">
    <text evidence="8">The sequence shown here is derived from an EMBL/GenBank/DDBJ whole genome shotgun (WGS) entry which is preliminary data.</text>
</comment>
<feature type="transmembrane region" description="Helical" evidence="6">
    <location>
        <begin position="501"/>
        <end position="525"/>
    </location>
</feature>
<evidence type="ECO:0000313" key="9">
    <source>
        <dbReference type="Proteomes" id="UP001189429"/>
    </source>
</evidence>
<name>A0ABN9Y0T7_9DINO</name>
<evidence type="ECO:0000256" key="5">
    <source>
        <dbReference type="SAM" id="MobiDB-lite"/>
    </source>
</evidence>
<feature type="non-terminal residue" evidence="8">
    <location>
        <position position="1"/>
    </location>
</feature>
<dbReference type="PANTHER" id="PTHR10037:SF62">
    <property type="entry name" value="SODIUM CHANNEL PROTEIN 60E"/>
    <property type="match status" value="1"/>
</dbReference>
<dbReference type="Pfam" id="PF00520">
    <property type="entry name" value="Ion_trans"/>
    <property type="match status" value="1"/>
</dbReference>
<dbReference type="SUPFAM" id="SSF81324">
    <property type="entry name" value="Voltage-gated potassium channels"/>
    <property type="match status" value="1"/>
</dbReference>
<reference evidence="8" key="1">
    <citation type="submission" date="2023-10" db="EMBL/GenBank/DDBJ databases">
        <authorList>
            <person name="Chen Y."/>
            <person name="Shah S."/>
            <person name="Dougan E. K."/>
            <person name="Thang M."/>
            <person name="Chan C."/>
        </authorList>
    </citation>
    <scope>NUCLEOTIDE SEQUENCE [LARGE SCALE GENOMIC DNA]</scope>
</reference>
<dbReference type="InterPro" id="IPR043203">
    <property type="entry name" value="VGCC_Ca_Na"/>
</dbReference>
<keyword evidence="4 6" id="KW-0472">Membrane</keyword>
<keyword evidence="2 6" id="KW-0812">Transmembrane</keyword>
<accession>A0ABN9Y0T7</accession>
<gene>
    <name evidence="8" type="ORF">PCOR1329_LOCUS81522</name>
</gene>
<feature type="compositionally biased region" description="Pro residues" evidence="5">
    <location>
        <begin position="1"/>
        <end position="10"/>
    </location>
</feature>
<feature type="compositionally biased region" description="Basic and acidic residues" evidence="5">
    <location>
        <begin position="576"/>
        <end position="599"/>
    </location>
</feature>
<feature type="transmembrane region" description="Helical" evidence="6">
    <location>
        <begin position="420"/>
        <end position="443"/>
    </location>
</feature>
<evidence type="ECO:0000256" key="2">
    <source>
        <dbReference type="ARBA" id="ARBA00022692"/>
    </source>
</evidence>
<dbReference type="InterPro" id="IPR027359">
    <property type="entry name" value="Volt_channel_dom_sf"/>
</dbReference>
<dbReference type="Gene3D" id="1.10.287.70">
    <property type="match status" value="1"/>
</dbReference>
<dbReference type="EMBL" id="CAUYUJ010021635">
    <property type="protein sequence ID" value="CAK0906051.1"/>
    <property type="molecule type" value="Genomic_DNA"/>
</dbReference>
<dbReference type="Gene3D" id="1.20.120.350">
    <property type="entry name" value="Voltage-gated potassium channels. Chain C"/>
    <property type="match status" value="1"/>
</dbReference>
<keyword evidence="3 6" id="KW-1133">Transmembrane helix</keyword>
<protein>
    <recommendedName>
        <fullName evidence="7">Ion transport domain-containing protein</fullName>
    </recommendedName>
</protein>